<proteinExistence type="predicted"/>
<dbReference type="Gene3D" id="1.10.600.10">
    <property type="entry name" value="Farnesyl Diphosphate Synthase"/>
    <property type="match status" value="1"/>
</dbReference>
<protein>
    <submittedName>
        <fullName evidence="1">Uncharacterized protein</fullName>
    </submittedName>
</protein>
<keyword evidence="2" id="KW-1185">Reference proteome</keyword>
<evidence type="ECO:0000313" key="1">
    <source>
        <dbReference type="EMBL" id="KIJ41860.1"/>
    </source>
</evidence>
<dbReference type="OrthoDB" id="6486656at2759"/>
<dbReference type="Proteomes" id="UP000054279">
    <property type="component" value="Unassembled WGS sequence"/>
</dbReference>
<name>A0A0C9VTI9_SPHS4</name>
<sequence>PCTPNINRFHDELTVETHAWMHSYNPLPPVAQMKFDRDDFPLVTSLTYPTVS</sequence>
<dbReference type="InterPro" id="IPR008949">
    <property type="entry name" value="Isoprenoid_synthase_dom_sf"/>
</dbReference>
<feature type="non-terminal residue" evidence="1">
    <location>
        <position position="1"/>
    </location>
</feature>
<dbReference type="HOGENOM" id="CLU_3093254_0_0_1"/>
<organism evidence="1 2">
    <name type="scientific">Sphaerobolus stellatus (strain SS14)</name>
    <dbReference type="NCBI Taxonomy" id="990650"/>
    <lineage>
        <taxon>Eukaryota</taxon>
        <taxon>Fungi</taxon>
        <taxon>Dikarya</taxon>
        <taxon>Basidiomycota</taxon>
        <taxon>Agaricomycotina</taxon>
        <taxon>Agaricomycetes</taxon>
        <taxon>Phallomycetidae</taxon>
        <taxon>Geastrales</taxon>
        <taxon>Sphaerobolaceae</taxon>
        <taxon>Sphaerobolus</taxon>
    </lineage>
</organism>
<gene>
    <name evidence="1" type="ORF">M422DRAFT_171873</name>
</gene>
<dbReference type="EMBL" id="KN837134">
    <property type="protein sequence ID" value="KIJ41860.1"/>
    <property type="molecule type" value="Genomic_DNA"/>
</dbReference>
<evidence type="ECO:0000313" key="2">
    <source>
        <dbReference type="Proteomes" id="UP000054279"/>
    </source>
</evidence>
<reference evidence="1 2" key="1">
    <citation type="submission" date="2014-06" db="EMBL/GenBank/DDBJ databases">
        <title>Evolutionary Origins and Diversification of the Mycorrhizal Mutualists.</title>
        <authorList>
            <consortium name="DOE Joint Genome Institute"/>
            <consortium name="Mycorrhizal Genomics Consortium"/>
            <person name="Kohler A."/>
            <person name="Kuo A."/>
            <person name="Nagy L.G."/>
            <person name="Floudas D."/>
            <person name="Copeland A."/>
            <person name="Barry K.W."/>
            <person name="Cichocki N."/>
            <person name="Veneault-Fourrey C."/>
            <person name="LaButti K."/>
            <person name="Lindquist E.A."/>
            <person name="Lipzen A."/>
            <person name="Lundell T."/>
            <person name="Morin E."/>
            <person name="Murat C."/>
            <person name="Riley R."/>
            <person name="Ohm R."/>
            <person name="Sun H."/>
            <person name="Tunlid A."/>
            <person name="Henrissat B."/>
            <person name="Grigoriev I.V."/>
            <person name="Hibbett D.S."/>
            <person name="Martin F."/>
        </authorList>
    </citation>
    <scope>NUCLEOTIDE SEQUENCE [LARGE SCALE GENOMIC DNA]</scope>
    <source>
        <strain evidence="1 2">SS14</strain>
    </source>
</reference>
<dbReference type="AlphaFoldDB" id="A0A0C9VTI9"/>
<accession>A0A0C9VTI9</accession>